<protein>
    <recommendedName>
        <fullName evidence="3">DUF5857 domain-containing protein</fullName>
    </recommendedName>
</protein>
<keyword evidence="2" id="KW-0812">Transmembrane</keyword>
<feature type="domain" description="DUF5857" evidence="3">
    <location>
        <begin position="128"/>
        <end position="379"/>
    </location>
</feature>
<dbReference type="AlphaFoldDB" id="A0A6C0CGH9"/>
<evidence type="ECO:0000313" key="4">
    <source>
        <dbReference type="EMBL" id="QHT03403.1"/>
    </source>
</evidence>
<dbReference type="InterPro" id="IPR043875">
    <property type="entry name" value="DUF5857"/>
</dbReference>
<reference evidence="4" key="1">
    <citation type="journal article" date="2020" name="Nature">
        <title>Giant virus diversity and host interactions through global metagenomics.</title>
        <authorList>
            <person name="Schulz F."/>
            <person name="Roux S."/>
            <person name="Paez-Espino D."/>
            <person name="Jungbluth S."/>
            <person name="Walsh D.A."/>
            <person name="Denef V.J."/>
            <person name="McMahon K.D."/>
            <person name="Konstantinidis K.T."/>
            <person name="Eloe-Fadrosh E.A."/>
            <person name="Kyrpides N.C."/>
            <person name="Woyke T."/>
        </authorList>
    </citation>
    <scope>NUCLEOTIDE SEQUENCE</scope>
    <source>
        <strain evidence="4">GVMAG-M-3300021079-18</strain>
    </source>
</reference>
<organism evidence="4">
    <name type="scientific">viral metagenome</name>
    <dbReference type="NCBI Taxonomy" id="1070528"/>
    <lineage>
        <taxon>unclassified sequences</taxon>
        <taxon>metagenomes</taxon>
        <taxon>organismal metagenomes</taxon>
    </lineage>
</organism>
<keyword evidence="2" id="KW-0472">Membrane</keyword>
<keyword evidence="2" id="KW-1133">Transmembrane helix</keyword>
<evidence type="ECO:0000256" key="1">
    <source>
        <dbReference type="SAM" id="MobiDB-lite"/>
    </source>
</evidence>
<dbReference type="EMBL" id="MN739411">
    <property type="protein sequence ID" value="QHT03403.1"/>
    <property type="molecule type" value="Genomic_DNA"/>
</dbReference>
<dbReference type="Pfam" id="PF19175">
    <property type="entry name" value="DUF5857"/>
    <property type="match status" value="1"/>
</dbReference>
<name>A0A6C0CGH9_9ZZZZ</name>
<proteinExistence type="predicted"/>
<accession>A0A6C0CGH9</accession>
<evidence type="ECO:0000259" key="3">
    <source>
        <dbReference type="Pfam" id="PF19175"/>
    </source>
</evidence>
<evidence type="ECO:0000256" key="2">
    <source>
        <dbReference type="SAM" id="Phobius"/>
    </source>
</evidence>
<feature type="region of interest" description="Disordered" evidence="1">
    <location>
        <begin position="464"/>
        <end position="493"/>
    </location>
</feature>
<feature type="compositionally biased region" description="Polar residues" evidence="1">
    <location>
        <begin position="483"/>
        <end position="493"/>
    </location>
</feature>
<sequence length="493" mass="50982">MGCSSSATQNQKPPNFCGAGDSIGQLADVKNSCFFTTDVGKYCGGEQQYCFGQAQGSTEWIANGGGGGCGVCSSCNGLEDGTGNGLGNGAGGFSWAGVHQSCKRVAFNGDPLTCCRRSPNINGSSLFCFDDNTGLRTCDPQYRGFAQPSCTPLMAAYCSNDSGGGYQGKWSGTPATSDCLRYLQETAGNLSFYGPVVEAMATRYLITDNHPITSSQTSGSAYDPFIETVVQTCRANAGACDAVLKAKCAGVTRDQLSNNVNLANLCGCFMPDLQYASHSSYGIKRECDPVCVIASAVGILDPATSNPAQFLKCNQSVCVIDDVSINILANSVTGPISFSQACGSCAGSAGTGSCRCYIENVSITSINSLIGDVSFNQQCGGQPLCYKSAPVAGAPPIQVDCGTGTPLEGSSTETTSGTNPAPFLWIALAIMGVIILVVILISTSSNKKNNQTFIVQQSPARSSRPLIGSNVAASGLQGDNKASRPQLQSRGTK</sequence>
<feature type="transmembrane region" description="Helical" evidence="2">
    <location>
        <begin position="423"/>
        <end position="441"/>
    </location>
</feature>